<evidence type="ECO:0000259" key="13">
    <source>
        <dbReference type="Pfam" id="PF21365"/>
    </source>
</evidence>
<dbReference type="InterPro" id="IPR025887">
    <property type="entry name" value="Glyco_hydro_31_N_dom"/>
</dbReference>
<evidence type="ECO:0000259" key="11">
    <source>
        <dbReference type="Pfam" id="PF01055"/>
    </source>
</evidence>
<keyword evidence="15" id="KW-1185">Reference proteome</keyword>
<organism evidence="14 15">
    <name type="scientific">Halteria grandinella</name>
    <dbReference type="NCBI Taxonomy" id="5974"/>
    <lineage>
        <taxon>Eukaryota</taxon>
        <taxon>Sar</taxon>
        <taxon>Alveolata</taxon>
        <taxon>Ciliophora</taxon>
        <taxon>Intramacronucleata</taxon>
        <taxon>Spirotrichea</taxon>
        <taxon>Stichotrichia</taxon>
        <taxon>Sporadotrichida</taxon>
        <taxon>Halteriidae</taxon>
        <taxon>Halteria</taxon>
    </lineage>
</organism>
<dbReference type="GO" id="GO:0005783">
    <property type="term" value="C:endoplasmic reticulum"/>
    <property type="evidence" value="ECO:0007669"/>
    <property type="project" value="UniProtKB-SubCell"/>
</dbReference>
<dbReference type="Pfam" id="PF01055">
    <property type="entry name" value="Glyco_hydro_31_2nd"/>
    <property type="match status" value="1"/>
</dbReference>
<feature type="domain" description="Glycoside hydrolase family 31 N-terminal" evidence="12">
    <location>
        <begin position="2"/>
        <end position="89"/>
    </location>
</feature>
<comment type="similarity">
    <text evidence="3 10">Belongs to the glycosyl hydrolase 31 family.</text>
</comment>
<gene>
    <name evidence="14" type="ORF">FGO68_gene8692</name>
</gene>
<dbReference type="Gene3D" id="2.60.40.1760">
    <property type="entry name" value="glycosyl hydrolase (family 31)"/>
    <property type="match status" value="1"/>
</dbReference>
<dbReference type="Pfam" id="PF21365">
    <property type="entry name" value="Glyco_hydro_31_3rd"/>
    <property type="match status" value="1"/>
</dbReference>
<evidence type="ECO:0000256" key="3">
    <source>
        <dbReference type="ARBA" id="ARBA00007806"/>
    </source>
</evidence>
<comment type="caution">
    <text evidence="14">The sequence shown here is derived from an EMBL/GenBank/DDBJ whole genome shotgun (WGS) entry which is preliminary data.</text>
</comment>
<reference evidence="14" key="1">
    <citation type="submission" date="2019-06" db="EMBL/GenBank/DDBJ databases">
        <authorList>
            <person name="Zheng W."/>
        </authorList>
    </citation>
    <scope>NUCLEOTIDE SEQUENCE</scope>
    <source>
        <strain evidence="14">QDHG01</strain>
    </source>
</reference>
<evidence type="ECO:0000313" key="14">
    <source>
        <dbReference type="EMBL" id="TNV84184.1"/>
    </source>
</evidence>
<keyword evidence="7" id="KW-0325">Glycoprotein</keyword>
<accession>A0A8J8T6I8</accession>
<dbReference type="EMBL" id="RRYP01003059">
    <property type="protein sequence ID" value="TNV84184.1"/>
    <property type="molecule type" value="Genomic_DNA"/>
</dbReference>
<dbReference type="GO" id="GO:0030246">
    <property type="term" value="F:carbohydrate binding"/>
    <property type="evidence" value="ECO:0007669"/>
    <property type="project" value="InterPro"/>
</dbReference>
<protein>
    <recommendedName>
        <fullName evidence="9">Glucosidase II subunit alpha</fullName>
    </recommendedName>
</protein>
<evidence type="ECO:0000256" key="8">
    <source>
        <dbReference type="ARBA" id="ARBA00023295"/>
    </source>
</evidence>
<dbReference type="OrthoDB" id="440381at2759"/>
<sequence>MSGPQALSLDVSYPFGTDLYGIPERINSFNLKDTDTLGEPYRLYNTDHFDDTYPQHTLYGSIPMVQSRLDQDSFTTGFFWANSSDSFVDIITQPSTRSVHWMSESGALEFYILPAGTPQMFAYKQFLLTGQMPMPPLFSLGYHQCRWNYMTELETLEVSENMKKHQIPCDAIWLDIEYTQDKKYFTVDNQTFGMAAKMLDKLVQDGRKLVTIIDPHIKKDEDYFVYKELMEKKLIILDSSGERPYEGWCWPRQSVWVDFMNPVAREYLSSLYVQRPAVVDKGQIEANYIFSDPNVHIWNDMNEPACFDPFEKSMAKSNLHNFGESQQIEHRDVHNLYGLYNTMATYDGLLKRTGGTDRPFILTRSFFAGSQKYAAMWSGDCRADYAHFNLGIPILLQSSICGLTFIGSDVPGFFNDPPSDEFVVRTYQIGSLFPFFRAHAHHDAKRREPWTFGPDICDKIRASIQLRYKLLPYLYTAFYQSHLMGEPIMRPMWYSFPTAAGANSIETQFMLGDSILACPILTPESAKVQVFAPQEANWYNFFTQKIIEQSDSNFINLEITLDTFGLLLKEGSIIPTFSNSMDHVRSTEDLRDGKSKYDLHVYPRKQDGWARGYLYIDDGKTLAYKEQGEYILVRFDANSKTQEVQHHIIHFGIPSLNKERFFETFINQVFFI</sequence>
<keyword evidence="4" id="KW-0732">Signal</keyword>
<dbReference type="GO" id="GO:0090599">
    <property type="term" value="F:alpha-glucosidase activity"/>
    <property type="evidence" value="ECO:0007669"/>
    <property type="project" value="TreeGrafter"/>
</dbReference>
<dbReference type="GO" id="GO:0005975">
    <property type="term" value="P:carbohydrate metabolic process"/>
    <property type="evidence" value="ECO:0007669"/>
    <property type="project" value="InterPro"/>
</dbReference>
<feature type="domain" description="Glycosyl hydrolase family 31 C-terminal" evidence="13">
    <location>
        <begin position="485"/>
        <end position="574"/>
    </location>
</feature>
<evidence type="ECO:0000256" key="6">
    <source>
        <dbReference type="ARBA" id="ARBA00022824"/>
    </source>
</evidence>
<name>A0A8J8T6I8_HALGN</name>
<dbReference type="Gene3D" id="3.20.20.80">
    <property type="entry name" value="Glycosidases"/>
    <property type="match status" value="1"/>
</dbReference>
<evidence type="ECO:0000256" key="9">
    <source>
        <dbReference type="ARBA" id="ARBA00042895"/>
    </source>
</evidence>
<dbReference type="InterPro" id="IPR000322">
    <property type="entry name" value="Glyco_hydro_31_TIM"/>
</dbReference>
<evidence type="ECO:0000313" key="15">
    <source>
        <dbReference type="Proteomes" id="UP000785679"/>
    </source>
</evidence>
<dbReference type="SUPFAM" id="SSF51011">
    <property type="entry name" value="Glycosyl hydrolase domain"/>
    <property type="match status" value="1"/>
</dbReference>
<dbReference type="PANTHER" id="PTHR22762">
    <property type="entry name" value="ALPHA-GLUCOSIDASE"/>
    <property type="match status" value="1"/>
</dbReference>
<evidence type="ECO:0000256" key="1">
    <source>
        <dbReference type="ARBA" id="ARBA00004240"/>
    </source>
</evidence>
<dbReference type="Proteomes" id="UP000785679">
    <property type="component" value="Unassembled WGS sequence"/>
</dbReference>
<evidence type="ECO:0000256" key="10">
    <source>
        <dbReference type="RuleBase" id="RU361185"/>
    </source>
</evidence>
<feature type="domain" description="Glycoside hydrolase family 31 TIM barrel" evidence="11">
    <location>
        <begin position="133"/>
        <end position="477"/>
    </location>
</feature>
<comment type="pathway">
    <text evidence="2">Glycan metabolism; N-glycan metabolism.</text>
</comment>
<dbReference type="Pfam" id="PF13802">
    <property type="entry name" value="Gal_mutarotas_2"/>
    <property type="match status" value="1"/>
</dbReference>
<keyword evidence="8 10" id="KW-0326">Glycosidase</keyword>
<dbReference type="SUPFAM" id="SSF74650">
    <property type="entry name" value="Galactose mutarotase-like"/>
    <property type="match status" value="1"/>
</dbReference>
<dbReference type="PANTHER" id="PTHR22762:SF54">
    <property type="entry name" value="BCDNA.GH04962"/>
    <property type="match status" value="1"/>
</dbReference>
<dbReference type="InterPro" id="IPR048395">
    <property type="entry name" value="Glyco_hydro_31_C"/>
</dbReference>
<evidence type="ECO:0000256" key="2">
    <source>
        <dbReference type="ARBA" id="ARBA00004833"/>
    </source>
</evidence>
<evidence type="ECO:0000256" key="4">
    <source>
        <dbReference type="ARBA" id="ARBA00022729"/>
    </source>
</evidence>
<proteinExistence type="inferred from homology"/>
<dbReference type="InterPro" id="IPR013780">
    <property type="entry name" value="Glyco_hydro_b"/>
</dbReference>
<keyword evidence="6" id="KW-0256">Endoplasmic reticulum</keyword>
<comment type="subcellular location">
    <subcellularLocation>
        <location evidence="1">Endoplasmic reticulum</location>
    </subcellularLocation>
</comment>
<dbReference type="CDD" id="cd06603">
    <property type="entry name" value="GH31_GANC_GANAB_alpha"/>
    <property type="match status" value="1"/>
</dbReference>
<evidence type="ECO:0000256" key="5">
    <source>
        <dbReference type="ARBA" id="ARBA00022801"/>
    </source>
</evidence>
<dbReference type="GO" id="GO:0006491">
    <property type="term" value="P:N-glycan processing"/>
    <property type="evidence" value="ECO:0007669"/>
    <property type="project" value="TreeGrafter"/>
</dbReference>
<dbReference type="SUPFAM" id="SSF51445">
    <property type="entry name" value="(Trans)glycosidases"/>
    <property type="match status" value="1"/>
</dbReference>
<dbReference type="InterPro" id="IPR011013">
    <property type="entry name" value="Gal_mutarotase_sf_dom"/>
</dbReference>
<keyword evidence="5 10" id="KW-0378">Hydrolase</keyword>
<dbReference type="AlphaFoldDB" id="A0A8J8T6I8"/>
<evidence type="ECO:0000256" key="7">
    <source>
        <dbReference type="ARBA" id="ARBA00023180"/>
    </source>
</evidence>
<dbReference type="CDD" id="cd14752">
    <property type="entry name" value="GH31_N"/>
    <property type="match status" value="1"/>
</dbReference>
<dbReference type="Gene3D" id="2.60.40.1180">
    <property type="entry name" value="Golgi alpha-mannosidase II"/>
    <property type="match status" value="2"/>
</dbReference>
<evidence type="ECO:0000259" key="12">
    <source>
        <dbReference type="Pfam" id="PF13802"/>
    </source>
</evidence>
<dbReference type="InterPro" id="IPR017853">
    <property type="entry name" value="GH"/>
</dbReference>